<dbReference type="PANTHER" id="PTHR10668:SF105">
    <property type="entry name" value="DEHYDROGENASE-RELATED"/>
    <property type="match status" value="1"/>
</dbReference>
<dbReference type="PATRIC" id="fig|1449976.3.peg.3460"/>
<evidence type="ECO:0000313" key="2">
    <source>
        <dbReference type="Proteomes" id="UP000019225"/>
    </source>
</evidence>
<dbReference type="SUPFAM" id="SSF51905">
    <property type="entry name" value="FAD/NAD(P)-binding domain"/>
    <property type="match status" value="1"/>
</dbReference>
<dbReference type="Gene3D" id="3.50.50.60">
    <property type="entry name" value="FAD/NAD(P)-binding domain"/>
    <property type="match status" value="2"/>
</dbReference>
<name>W5W6I6_9PSEU</name>
<keyword evidence="2" id="KW-1185">Reference proteome</keyword>
<dbReference type="PANTHER" id="PTHR10668">
    <property type="entry name" value="PHYTOENE DEHYDROGENASE"/>
    <property type="match status" value="1"/>
</dbReference>
<dbReference type="EMBL" id="CP007155">
    <property type="protein sequence ID" value="AHH96808.1"/>
    <property type="molecule type" value="Genomic_DNA"/>
</dbReference>
<dbReference type="KEGG" id="kal:KALB_3441"/>
<reference evidence="1 2" key="1">
    <citation type="journal article" date="2014" name="BMC Genomics">
        <title>Complete genome sequence of producer of the glycopeptide antibiotic Aculeximycin Kutzneria albida DSM 43870T, a representative of minor genus of Pseudonocardiaceae.</title>
        <authorList>
            <person name="Rebets Y."/>
            <person name="Tokovenko B."/>
            <person name="Lushchyk I."/>
            <person name="Ruckert C."/>
            <person name="Zaburannyi N."/>
            <person name="Bechthold A."/>
            <person name="Kalinowski J."/>
            <person name="Luzhetskyy A."/>
        </authorList>
    </citation>
    <scope>NUCLEOTIDE SEQUENCE [LARGE SCALE GENOMIC DNA]</scope>
    <source>
        <strain evidence="1">DSM 43870</strain>
    </source>
</reference>
<gene>
    <name evidence="1" type="ORF">KALB_3441</name>
</gene>
<dbReference type="InterPro" id="IPR036188">
    <property type="entry name" value="FAD/NAD-bd_sf"/>
</dbReference>
<evidence type="ECO:0000313" key="1">
    <source>
        <dbReference type="EMBL" id="AHH96808.1"/>
    </source>
</evidence>
<sequence>MGGYHGCMIDVVVVGAGPNGLAAAVVLAAAGLQVEVHEAEPTPGGGARTAELTLPGFRHDVCSAVHPLGLASPFFRAFDLAAHGVELLRPDLSFAHPLDGGRAGLAWQDLDRTAAGLGRDGPAWRSLFGPLVDRWRSVVATAMSDLRTPPADPITALRLGIRALEQGSPLWNARFREDLAPALLTGAAAHVISPPRGPLPAAAGLLLTTLAHAVGWPLPRGGTQAITDAMVRAIQARGGRVVTGHRVDSLAELPRARAVLLDLTPAGLLRIADLPANYARWLRAYRYGGAACKVDFALSGPVPWQAAGCDRAPTLHLVGARAEAVAAERAVAAGRHAERPYVLVAQPGVLDPSRAPRGRHTLWTYAHVPNGSTVDVTAAITAQLERFAPGFRDLVLASNVITAAGQERHNANYVGGDIGAGALSPWQTVMRPVPRWDPYRTPIPGVYLCSAATPPGAGVHGMAGVHAARRALRQRFGITTDPLRLVRGS</sequence>
<dbReference type="HOGENOM" id="CLU_019327_1_1_11"/>
<accession>W5W6I6</accession>
<dbReference type="PRINTS" id="PR00419">
    <property type="entry name" value="ADXRDTASE"/>
</dbReference>
<dbReference type="STRING" id="1449976.KALB_3441"/>
<dbReference type="eggNOG" id="COG1233">
    <property type="taxonomic scope" value="Bacteria"/>
</dbReference>
<proteinExistence type="predicted"/>
<dbReference type="Pfam" id="PF13450">
    <property type="entry name" value="NAD_binding_8"/>
    <property type="match status" value="1"/>
</dbReference>
<dbReference type="Proteomes" id="UP000019225">
    <property type="component" value="Chromosome"/>
</dbReference>
<dbReference type="AlphaFoldDB" id="W5W6I6"/>
<protein>
    <submittedName>
        <fullName evidence="1">Protein p49</fullName>
    </submittedName>
</protein>
<organism evidence="1 2">
    <name type="scientific">Kutzneria albida DSM 43870</name>
    <dbReference type="NCBI Taxonomy" id="1449976"/>
    <lineage>
        <taxon>Bacteria</taxon>
        <taxon>Bacillati</taxon>
        <taxon>Actinomycetota</taxon>
        <taxon>Actinomycetes</taxon>
        <taxon>Pseudonocardiales</taxon>
        <taxon>Pseudonocardiaceae</taxon>
        <taxon>Kutzneria</taxon>
    </lineage>
</organism>